<dbReference type="Proteomes" id="UP000282674">
    <property type="component" value="Unassembled WGS sequence"/>
</dbReference>
<keyword evidence="3" id="KW-1185">Reference proteome</keyword>
<dbReference type="InterPro" id="IPR010921">
    <property type="entry name" value="Trp_repressor/repl_initiator"/>
</dbReference>
<evidence type="ECO:0000256" key="1">
    <source>
        <dbReference type="SAM" id="MobiDB-lite"/>
    </source>
</evidence>
<dbReference type="SUPFAM" id="SSF48295">
    <property type="entry name" value="TrpR-like"/>
    <property type="match status" value="1"/>
</dbReference>
<evidence type="ECO:0000313" key="3">
    <source>
        <dbReference type="Proteomes" id="UP000282674"/>
    </source>
</evidence>
<dbReference type="AlphaFoldDB" id="A0A3M2KWZ1"/>
<sequence>MGEKKEGPRAGRAKRRTFTPEYKLAIVAEWEQLTEPGARGALLRREGLYHSHIQDWKRLADAGSLNALAARPSGPKPSKSEADRQVEKLEREKAALA</sequence>
<dbReference type="GO" id="GO:0043565">
    <property type="term" value="F:sequence-specific DNA binding"/>
    <property type="evidence" value="ECO:0007669"/>
    <property type="project" value="InterPro"/>
</dbReference>
<dbReference type="EMBL" id="RFFG01000239">
    <property type="protein sequence ID" value="RMI30009.1"/>
    <property type="molecule type" value="Genomic_DNA"/>
</dbReference>
<accession>A0A3M2KWZ1</accession>
<feature type="compositionally biased region" description="Basic and acidic residues" evidence="1">
    <location>
        <begin position="78"/>
        <end position="97"/>
    </location>
</feature>
<gene>
    <name evidence="2" type="ORF">EBO15_43135</name>
</gene>
<comment type="caution">
    <text evidence="2">The sequence shown here is derived from an EMBL/GenBank/DDBJ whole genome shotgun (WGS) entry which is preliminary data.</text>
</comment>
<evidence type="ECO:0000313" key="2">
    <source>
        <dbReference type="EMBL" id="RMI30009.1"/>
    </source>
</evidence>
<feature type="region of interest" description="Disordered" evidence="1">
    <location>
        <begin position="68"/>
        <end position="97"/>
    </location>
</feature>
<feature type="non-terminal residue" evidence="2">
    <location>
        <position position="97"/>
    </location>
</feature>
<reference evidence="2 3" key="1">
    <citation type="submission" date="2018-10" db="EMBL/GenBank/DDBJ databases">
        <title>Isolation from soil.</title>
        <authorList>
            <person name="Hu J."/>
        </authorList>
    </citation>
    <scope>NUCLEOTIDE SEQUENCE [LARGE SCALE GENOMIC DNA]</scope>
    <source>
        <strain evidence="2 3">NEAU-Ht49</strain>
    </source>
</reference>
<name>A0A3M2KWZ1_9ACTN</name>
<proteinExistence type="predicted"/>
<organism evidence="2 3">
    <name type="scientific">Actinomadura harenae</name>
    <dbReference type="NCBI Taxonomy" id="2483351"/>
    <lineage>
        <taxon>Bacteria</taxon>
        <taxon>Bacillati</taxon>
        <taxon>Actinomycetota</taxon>
        <taxon>Actinomycetes</taxon>
        <taxon>Streptosporangiales</taxon>
        <taxon>Thermomonosporaceae</taxon>
        <taxon>Actinomadura</taxon>
    </lineage>
</organism>
<protein>
    <submittedName>
        <fullName evidence="2">Transposase</fullName>
    </submittedName>
</protein>